<dbReference type="SUPFAM" id="SSF56112">
    <property type="entry name" value="Protein kinase-like (PK-like)"/>
    <property type="match status" value="1"/>
</dbReference>
<dbReference type="GeneID" id="97222213"/>
<dbReference type="Proteomes" id="UP001630969">
    <property type="component" value="Unassembled WGS sequence"/>
</dbReference>
<dbReference type="InterPro" id="IPR002575">
    <property type="entry name" value="Aminoglycoside_PTrfase"/>
</dbReference>
<reference evidence="2 3" key="1">
    <citation type="submission" date="2024-09" db="EMBL/GenBank/DDBJ databases">
        <title>Aeromonas strains Genome sequencing and assembly.</title>
        <authorList>
            <person name="Hu X."/>
            <person name="Tang B."/>
        </authorList>
    </citation>
    <scope>NUCLEOTIDE SEQUENCE [LARGE SCALE GENOMIC DNA]</scope>
    <source>
        <strain evidence="2 3">NB23SCDHY001</strain>
    </source>
</reference>
<dbReference type="Gene3D" id="3.90.1200.10">
    <property type="match status" value="1"/>
</dbReference>
<keyword evidence="3" id="KW-1185">Reference proteome</keyword>
<evidence type="ECO:0000313" key="2">
    <source>
        <dbReference type="EMBL" id="MFM4894943.1"/>
    </source>
</evidence>
<dbReference type="RefSeq" id="WP_408791828.1">
    <property type="nucleotide sequence ID" value="NZ_JBGXBU010000012.1"/>
</dbReference>
<feature type="domain" description="Aminoglycoside phosphotransferase" evidence="1">
    <location>
        <begin position="172"/>
        <end position="254"/>
    </location>
</feature>
<protein>
    <submittedName>
        <fullName evidence="2">Phosphotransferase family protein</fullName>
    </submittedName>
</protein>
<evidence type="ECO:0000313" key="3">
    <source>
        <dbReference type="Proteomes" id="UP001630969"/>
    </source>
</evidence>
<sequence>MSTQPCSKHLSDWKLDAKYWIENTLKQLNYKRVDELIIVEDWFLGDVWRIPTEKGNVYFKATASLPLFSNEAGVCNLLAHIFKDKVPDVLAIDKDRRWQLTSDFGEPLDEDVDLTVWNDAYQIWGEAQSLSVEHVNKLRQSGCQSRSIENLSTQLIWHFNQPKIAAILNDKNIVFDNLLSKLEIAVHKLKEYSLPDCLVHGDLHEGNMARTAESYLFFDWSDACITHPFMDGNFIYQFSETSLKRRLIKNYLSNWRHYLPESELQRAWETAEPVCYAHHTLSYASIVLNATDGNEDDVDDFTESFTRYLSCLTNSIRHKK</sequence>
<comment type="caution">
    <text evidence="2">The sequence shown here is derived from an EMBL/GenBank/DDBJ whole genome shotgun (WGS) entry which is preliminary data.</text>
</comment>
<proteinExistence type="predicted"/>
<name>A0ABW9GUW2_9GAMM</name>
<dbReference type="EMBL" id="JBGXBU010000012">
    <property type="protein sequence ID" value="MFM4894943.1"/>
    <property type="molecule type" value="Genomic_DNA"/>
</dbReference>
<dbReference type="InterPro" id="IPR011009">
    <property type="entry name" value="Kinase-like_dom_sf"/>
</dbReference>
<accession>A0ABW9GUW2</accession>
<organism evidence="2 3">
    <name type="scientific">Aeromonas bivalvium</name>
    <dbReference type="NCBI Taxonomy" id="440079"/>
    <lineage>
        <taxon>Bacteria</taxon>
        <taxon>Pseudomonadati</taxon>
        <taxon>Pseudomonadota</taxon>
        <taxon>Gammaproteobacteria</taxon>
        <taxon>Aeromonadales</taxon>
        <taxon>Aeromonadaceae</taxon>
        <taxon>Aeromonas</taxon>
    </lineage>
</organism>
<gene>
    <name evidence="2" type="ORF">ACEUDJ_19045</name>
</gene>
<evidence type="ECO:0000259" key="1">
    <source>
        <dbReference type="Pfam" id="PF01636"/>
    </source>
</evidence>
<dbReference type="Pfam" id="PF01636">
    <property type="entry name" value="APH"/>
    <property type="match status" value="1"/>
</dbReference>